<dbReference type="OrthoDB" id="3194870at2"/>
<comment type="caution">
    <text evidence="4">The sequence shown here is derived from an EMBL/GenBank/DDBJ whole genome shotgun (WGS) entry which is preliminary data.</text>
</comment>
<dbReference type="InterPro" id="IPR052158">
    <property type="entry name" value="INH-QAR"/>
</dbReference>
<dbReference type="InterPro" id="IPR009057">
    <property type="entry name" value="Homeodomain-like_sf"/>
</dbReference>
<dbReference type="EMBL" id="PTJD01000007">
    <property type="protein sequence ID" value="PPK94717.1"/>
    <property type="molecule type" value="Genomic_DNA"/>
</dbReference>
<dbReference type="Gene3D" id="3.40.50.880">
    <property type="match status" value="1"/>
</dbReference>
<dbReference type="Pfam" id="PF12833">
    <property type="entry name" value="HTH_18"/>
    <property type="match status" value="1"/>
</dbReference>
<dbReference type="InterPro" id="IPR018060">
    <property type="entry name" value="HTH_AraC"/>
</dbReference>
<keyword evidence="1" id="KW-0805">Transcription regulation</keyword>
<dbReference type="InterPro" id="IPR002818">
    <property type="entry name" value="DJ-1/PfpI"/>
</dbReference>
<dbReference type="SUPFAM" id="SSF52317">
    <property type="entry name" value="Class I glutamine amidotransferase-like"/>
    <property type="match status" value="1"/>
</dbReference>
<dbReference type="PROSITE" id="PS01124">
    <property type="entry name" value="HTH_ARAC_FAMILY_2"/>
    <property type="match status" value="1"/>
</dbReference>
<dbReference type="GO" id="GO:0043565">
    <property type="term" value="F:sequence-specific DNA binding"/>
    <property type="evidence" value="ECO:0007669"/>
    <property type="project" value="InterPro"/>
</dbReference>
<proteinExistence type="predicted"/>
<feature type="domain" description="HTH araC/xylS-type" evidence="3">
    <location>
        <begin position="206"/>
        <end position="304"/>
    </location>
</feature>
<keyword evidence="5" id="KW-1185">Reference proteome</keyword>
<name>A0A2S6IKG1_9ACTN</name>
<dbReference type="AlphaFoldDB" id="A0A2S6IKG1"/>
<dbReference type="CDD" id="cd03137">
    <property type="entry name" value="GATase1_AraC_1"/>
    <property type="match status" value="1"/>
</dbReference>
<dbReference type="Proteomes" id="UP000239485">
    <property type="component" value="Unassembled WGS sequence"/>
</dbReference>
<reference evidence="4 5" key="1">
    <citation type="submission" date="2018-02" db="EMBL/GenBank/DDBJ databases">
        <title>Genomic Encyclopedia of Archaeal and Bacterial Type Strains, Phase II (KMG-II): from individual species to whole genera.</title>
        <authorList>
            <person name="Goeker M."/>
        </authorList>
    </citation>
    <scope>NUCLEOTIDE SEQUENCE [LARGE SCALE GENOMIC DNA]</scope>
    <source>
        <strain evidence="4 5">DSM 22857</strain>
    </source>
</reference>
<dbReference type="InterPro" id="IPR029062">
    <property type="entry name" value="Class_I_gatase-like"/>
</dbReference>
<dbReference type="SMART" id="SM00342">
    <property type="entry name" value="HTH_ARAC"/>
    <property type="match status" value="1"/>
</dbReference>
<evidence type="ECO:0000313" key="4">
    <source>
        <dbReference type="EMBL" id="PPK94717.1"/>
    </source>
</evidence>
<dbReference type="SUPFAM" id="SSF46689">
    <property type="entry name" value="Homeodomain-like"/>
    <property type="match status" value="2"/>
</dbReference>
<evidence type="ECO:0000256" key="2">
    <source>
        <dbReference type="ARBA" id="ARBA00023163"/>
    </source>
</evidence>
<evidence type="ECO:0000256" key="1">
    <source>
        <dbReference type="ARBA" id="ARBA00023015"/>
    </source>
</evidence>
<dbReference type="PANTHER" id="PTHR43130:SF3">
    <property type="entry name" value="HTH-TYPE TRANSCRIPTIONAL REGULATOR RV1931C"/>
    <property type="match status" value="1"/>
</dbReference>
<dbReference type="Gene3D" id="1.10.10.60">
    <property type="entry name" value="Homeodomain-like"/>
    <property type="match status" value="1"/>
</dbReference>
<accession>A0A2S6IKG1</accession>
<evidence type="ECO:0000313" key="5">
    <source>
        <dbReference type="Proteomes" id="UP000239485"/>
    </source>
</evidence>
<dbReference type="PANTHER" id="PTHR43130">
    <property type="entry name" value="ARAC-FAMILY TRANSCRIPTIONAL REGULATOR"/>
    <property type="match status" value="1"/>
</dbReference>
<keyword evidence="2" id="KW-0804">Transcription</keyword>
<gene>
    <name evidence="4" type="ORF">CLV92_107220</name>
</gene>
<protein>
    <submittedName>
        <fullName evidence="4">Transcriptional regulator GlxA family with amidase domain</fullName>
    </submittedName>
</protein>
<organism evidence="4 5">
    <name type="scientific">Kineococcus xinjiangensis</name>
    <dbReference type="NCBI Taxonomy" id="512762"/>
    <lineage>
        <taxon>Bacteria</taxon>
        <taxon>Bacillati</taxon>
        <taxon>Actinomycetota</taxon>
        <taxon>Actinomycetes</taxon>
        <taxon>Kineosporiales</taxon>
        <taxon>Kineosporiaceae</taxon>
        <taxon>Kineococcus</taxon>
    </lineage>
</organism>
<dbReference type="GO" id="GO:0003700">
    <property type="term" value="F:DNA-binding transcription factor activity"/>
    <property type="evidence" value="ECO:0007669"/>
    <property type="project" value="InterPro"/>
</dbReference>
<dbReference type="Pfam" id="PF01965">
    <property type="entry name" value="DJ-1_PfpI"/>
    <property type="match status" value="1"/>
</dbReference>
<evidence type="ECO:0000259" key="3">
    <source>
        <dbReference type="PROSITE" id="PS01124"/>
    </source>
</evidence>
<sequence length="308" mass="32260">MAVLLLDGVLPLDAGIPAQVFSRYPRLGYALSMCGVRPGEVASASGFSFLVPAGLEAVRDADTVIVPGYAPADAPVPAQVPAALRAVHEAGGRVVSICTGAFALAATGLLDGRRATTHWAHAQALAEAHPAVRVEPDALYVDEGRVLTSAGVSAGIDLCLHLVRRDHGAGAANDVARSIVAAPHREGGQRQYLSAPVARAPGTSLEATRQWALQRLAEELTVEALARHACVSPRTFARRFGAETGSTPRQWLLGARLAWARELLESTALSVEEVAGRSGLGSAANLRARFRQELGTTPSGYRRGFGRG</sequence>